<evidence type="ECO:0000313" key="11">
    <source>
        <dbReference type="EMBL" id="TCJ87172.1"/>
    </source>
</evidence>
<comment type="function">
    <text evidence="9">Part of the tripartite ATP-independent periplasmic (TRAP) transport system.</text>
</comment>
<evidence type="ECO:0000256" key="1">
    <source>
        <dbReference type="ARBA" id="ARBA00004429"/>
    </source>
</evidence>
<evidence type="ECO:0000256" key="4">
    <source>
        <dbReference type="ARBA" id="ARBA00022519"/>
    </source>
</evidence>
<evidence type="ECO:0000256" key="6">
    <source>
        <dbReference type="ARBA" id="ARBA00022989"/>
    </source>
</evidence>
<feature type="transmembrane region" description="Helical" evidence="9">
    <location>
        <begin position="89"/>
        <end position="111"/>
    </location>
</feature>
<comment type="caution">
    <text evidence="11">The sequence shown here is derived from an EMBL/GenBank/DDBJ whole genome shotgun (WGS) entry which is preliminary data.</text>
</comment>
<evidence type="ECO:0000256" key="9">
    <source>
        <dbReference type="RuleBase" id="RU369079"/>
    </source>
</evidence>
<dbReference type="AlphaFoldDB" id="A0A4R1F3L9"/>
<dbReference type="RefSeq" id="WP_131905473.1">
    <property type="nucleotide sequence ID" value="NZ_BAAAFU010000004.1"/>
</dbReference>
<accession>A0A4R1F3L9</accession>
<feature type="transmembrane region" description="Helical" evidence="9">
    <location>
        <begin position="21"/>
        <end position="41"/>
    </location>
</feature>
<evidence type="ECO:0000259" key="10">
    <source>
        <dbReference type="Pfam" id="PF04290"/>
    </source>
</evidence>
<keyword evidence="4 9" id="KW-0997">Cell inner membrane</keyword>
<dbReference type="InterPro" id="IPR007387">
    <property type="entry name" value="TRAP_DctQ"/>
</dbReference>
<dbReference type="Pfam" id="PF04290">
    <property type="entry name" value="DctQ"/>
    <property type="match status" value="1"/>
</dbReference>
<keyword evidence="6 9" id="KW-1133">Transmembrane helix</keyword>
<comment type="subcellular location">
    <subcellularLocation>
        <location evidence="1 9">Cell inner membrane</location>
        <topology evidence="1 9">Multi-pass membrane protein</topology>
    </subcellularLocation>
</comment>
<comment type="similarity">
    <text evidence="8 9">Belongs to the TRAP transporter small permease family.</text>
</comment>
<reference evidence="11 12" key="1">
    <citation type="submission" date="2019-03" db="EMBL/GenBank/DDBJ databases">
        <title>Genomic Encyclopedia of Type Strains, Phase IV (KMG-IV): sequencing the most valuable type-strain genomes for metagenomic binning, comparative biology and taxonomic classification.</title>
        <authorList>
            <person name="Goeker M."/>
        </authorList>
    </citation>
    <scope>NUCLEOTIDE SEQUENCE [LARGE SCALE GENOMIC DNA]</scope>
    <source>
        <strain evidence="11 12">DSM 24830</strain>
    </source>
</reference>
<dbReference type="Proteomes" id="UP000294887">
    <property type="component" value="Unassembled WGS sequence"/>
</dbReference>
<feature type="domain" description="Tripartite ATP-independent periplasmic transporters DctQ component" evidence="10">
    <location>
        <begin position="27"/>
        <end position="159"/>
    </location>
</feature>
<comment type="subunit">
    <text evidence="9">The complex comprises the extracytoplasmic solute receptor protein and the two transmembrane proteins.</text>
</comment>
<evidence type="ECO:0000256" key="3">
    <source>
        <dbReference type="ARBA" id="ARBA00022475"/>
    </source>
</evidence>
<evidence type="ECO:0000256" key="7">
    <source>
        <dbReference type="ARBA" id="ARBA00023136"/>
    </source>
</evidence>
<name>A0A4R1F3L9_9GAMM</name>
<keyword evidence="12" id="KW-1185">Reference proteome</keyword>
<dbReference type="GO" id="GO:0005886">
    <property type="term" value="C:plasma membrane"/>
    <property type="evidence" value="ECO:0007669"/>
    <property type="project" value="UniProtKB-SubCell"/>
</dbReference>
<organism evidence="11 12">
    <name type="scientific">Cocleimonas flava</name>
    <dbReference type="NCBI Taxonomy" id="634765"/>
    <lineage>
        <taxon>Bacteria</taxon>
        <taxon>Pseudomonadati</taxon>
        <taxon>Pseudomonadota</taxon>
        <taxon>Gammaproteobacteria</taxon>
        <taxon>Thiotrichales</taxon>
        <taxon>Thiotrichaceae</taxon>
        <taxon>Cocleimonas</taxon>
    </lineage>
</organism>
<dbReference type="PANTHER" id="PTHR35011">
    <property type="entry name" value="2,3-DIKETO-L-GULONATE TRAP TRANSPORTER SMALL PERMEASE PROTEIN YIAM"/>
    <property type="match status" value="1"/>
</dbReference>
<feature type="transmembrane region" description="Helical" evidence="9">
    <location>
        <begin position="47"/>
        <end position="68"/>
    </location>
</feature>
<gene>
    <name evidence="11" type="ORF">EV695_1675</name>
</gene>
<dbReference type="GO" id="GO:0015740">
    <property type="term" value="P:C4-dicarboxylate transport"/>
    <property type="evidence" value="ECO:0007669"/>
    <property type="project" value="TreeGrafter"/>
</dbReference>
<dbReference type="OrthoDB" id="6116361at2"/>
<keyword evidence="7 9" id="KW-0472">Membrane</keyword>
<dbReference type="PANTHER" id="PTHR35011:SF2">
    <property type="entry name" value="2,3-DIKETO-L-GULONATE TRAP TRANSPORTER SMALL PERMEASE PROTEIN YIAM"/>
    <property type="match status" value="1"/>
</dbReference>
<keyword evidence="3" id="KW-1003">Cell membrane</keyword>
<evidence type="ECO:0000256" key="2">
    <source>
        <dbReference type="ARBA" id="ARBA00022448"/>
    </source>
</evidence>
<evidence type="ECO:0000256" key="8">
    <source>
        <dbReference type="ARBA" id="ARBA00038436"/>
    </source>
</evidence>
<dbReference type="GO" id="GO:0022857">
    <property type="term" value="F:transmembrane transporter activity"/>
    <property type="evidence" value="ECO:0007669"/>
    <property type="project" value="UniProtKB-UniRule"/>
</dbReference>
<dbReference type="InterPro" id="IPR055348">
    <property type="entry name" value="DctQ"/>
</dbReference>
<evidence type="ECO:0000313" key="12">
    <source>
        <dbReference type="Proteomes" id="UP000294887"/>
    </source>
</evidence>
<evidence type="ECO:0000256" key="5">
    <source>
        <dbReference type="ARBA" id="ARBA00022692"/>
    </source>
</evidence>
<keyword evidence="2 9" id="KW-0813">Transport</keyword>
<sequence length="175" mass="20466">MGILRSLFNWLDENIEKVVIVISYTAMAGIIFVEVIRRFFFNLQAPWSTTVPILLFLWLTWFGCSYNIKKRTHLALTEVRARLPYKLQFAALALDGILWIVFAGVVIYYTILQVHSSYDNFAIVGGTNDVMQWWFYLATPLSWTLIIFRVIQRFLEDLRVYKTGEPFVLQGLLNE</sequence>
<feature type="transmembrane region" description="Helical" evidence="9">
    <location>
        <begin position="131"/>
        <end position="151"/>
    </location>
</feature>
<dbReference type="EMBL" id="SMFQ01000003">
    <property type="protein sequence ID" value="TCJ87172.1"/>
    <property type="molecule type" value="Genomic_DNA"/>
</dbReference>
<protein>
    <recommendedName>
        <fullName evidence="9">TRAP transporter small permease protein</fullName>
    </recommendedName>
</protein>
<proteinExistence type="inferred from homology"/>
<keyword evidence="5 9" id="KW-0812">Transmembrane</keyword>